<evidence type="ECO:0000256" key="6">
    <source>
        <dbReference type="ARBA" id="ARBA00022618"/>
    </source>
</evidence>
<dbReference type="InterPro" id="IPR036318">
    <property type="entry name" value="FAD-bd_PCMH-like_sf"/>
</dbReference>
<comment type="caution">
    <text evidence="18">The sequence shown here is derived from an EMBL/GenBank/DDBJ whole genome shotgun (WGS) entry which is preliminary data.</text>
</comment>
<evidence type="ECO:0000256" key="5">
    <source>
        <dbReference type="ARBA" id="ARBA00022490"/>
    </source>
</evidence>
<feature type="active site" description="Proton donor" evidence="16">
    <location>
        <position position="232"/>
    </location>
</feature>
<dbReference type="SUPFAM" id="SSF56176">
    <property type="entry name" value="FAD-binding/transporter-associated domain-like"/>
    <property type="match status" value="1"/>
</dbReference>
<dbReference type="Gene3D" id="3.30.465.10">
    <property type="match status" value="1"/>
</dbReference>
<dbReference type="GO" id="GO:0051301">
    <property type="term" value="P:cell division"/>
    <property type="evidence" value="ECO:0007669"/>
    <property type="project" value="UniProtKB-KW"/>
</dbReference>
<keyword evidence="8 16" id="KW-0274">FAD</keyword>
<evidence type="ECO:0000256" key="14">
    <source>
        <dbReference type="ARBA" id="ARBA00023316"/>
    </source>
</evidence>
<dbReference type="RefSeq" id="WP_107631968.1">
    <property type="nucleotide sequence ID" value="NZ_JACOPL010000009.1"/>
</dbReference>
<keyword evidence="6 16" id="KW-0132">Cell division</keyword>
<evidence type="ECO:0000256" key="16">
    <source>
        <dbReference type="HAMAP-Rule" id="MF_00037"/>
    </source>
</evidence>
<proteinExistence type="inferred from homology"/>
<evidence type="ECO:0000256" key="7">
    <source>
        <dbReference type="ARBA" id="ARBA00022630"/>
    </source>
</evidence>
<evidence type="ECO:0000313" key="19">
    <source>
        <dbReference type="Proteomes" id="UP000606499"/>
    </source>
</evidence>
<dbReference type="GO" id="GO:0008360">
    <property type="term" value="P:regulation of cell shape"/>
    <property type="evidence" value="ECO:0007669"/>
    <property type="project" value="UniProtKB-KW"/>
</dbReference>
<dbReference type="InterPro" id="IPR036635">
    <property type="entry name" value="MurB_C_sf"/>
</dbReference>
<dbReference type="GO" id="GO:0005829">
    <property type="term" value="C:cytosol"/>
    <property type="evidence" value="ECO:0007669"/>
    <property type="project" value="TreeGrafter"/>
</dbReference>
<accession>A0A923RX35</accession>
<dbReference type="PANTHER" id="PTHR21071:SF4">
    <property type="entry name" value="UDP-N-ACETYLENOLPYRUVOYLGLUCOSAMINE REDUCTASE"/>
    <property type="match status" value="1"/>
</dbReference>
<dbReference type="InterPro" id="IPR006094">
    <property type="entry name" value="Oxid_FAD_bind_N"/>
</dbReference>
<evidence type="ECO:0000256" key="11">
    <source>
        <dbReference type="ARBA" id="ARBA00022984"/>
    </source>
</evidence>
<dbReference type="InterPro" id="IPR003170">
    <property type="entry name" value="MurB"/>
</dbReference>
<dbReference type="InterPro" id="IPR011601">
    <property type="entry name" value="MurB_C"/>
</dbReference>
<keyword evidence="19" id="KW-1185">Reference proteome</keyword>
<evidence type="ECO:0000256" key="13">
    <source>
        <dbReference type="ARBA" id="ARBA00023306"/>
    </source>
</evidence>
<dbReference type="Pfam" id="PF02873">
    <property type="entry name" value="MurB_C"/>
    <property type="match status" value="1"/>
</dbReference>
<keyword evidence="5 16" id="KW-0963">Cytoplasm</keyword>
<dbReference type="InterPro" id="IPR016167">
    <property type="entry name" value="FAD-bd_PCMH_sub1"/>
</dbReference>
<comment type="cofactor">
    <cofactor evidence="1 16">
        <name>FAD</name>
        <dbReference type="ChEBI" id="CHEBI:57692"/>
    </cofactor>
</comment>
<keyword evidence="7 16" id="KW-0285">Flavoprotein</keyword>
<dbReference type="EMBL" id="JACOPL010000009">
    <property type="protein sequence ID" value="MBC5725881.1"/>
    <property type="molecule type" value="Genomic_DNA"/>
</dbReference>
<keyword evidence="12 16" id="KW-0560">Oxidoreductase</keyword>
<name>A0A923RX35_9FIRM</name>
<feature type="active site" evidence="16">
    <location>
        <position position="302"/>
    </location>
</feature>
<dbReference type="SUPFAM" id="SSF56194">
    <property type="entry name" value="Uridine diphospho-N-Acetylenolpyruvylglucosamine reductase, MurB, C-terminal domain"/>
    <property type="match status" value="1"/>
</dbReference>
<organism evidence="18 19">
    <name type="scientific">Agathobaculum faecis</name>
    <dbReference type="NCBI Taxonomy" id="2763013"/>
    <lineage>
        <taxon>Bacteria</taxon>
        <taxon>Bacillati</taxon>
        <taxon>Bacillota</taxon>
        <taxon>Clostridia</taxon>
        <taxon>Eubacteriales</taxon>
        <taxon>Butyricicoccaceae</taxon>
        <taxon>Agathobaculum</taxon>
    </lineage>
</organism>
<evidence type="ECO:0000256" key="1">
    <source>
        <dbReference type="ARBA" id="ARBA00001974"/>
    </source>
</evidence>
<keyword evidence="14 16" id="KW-0961">Cell wall biogenesis/degradation</keyword>
<dbReference type="PROSITE" id="PS51387">
    <property type="entry name" value="FAD_PCMH"/>
    <property type="match status" value="1"/>
</dbReference>
<evidence type="ECO:0000256" key="9">
    <source>
        <dbReference type="ARBA" id="ARBA00022857"/>
    </source>
</evidence>
<dbReference type="NCBIfam" id="NF010480">
    <property type="entry name" value="PRK13905.1"/>
    <property type="match status" value="1"/>
</dbReference>
<reference evidence="18" key="1">
    <citation type="submission" date="2020-08" db="EMBL/GenBank/DDBJ databases">
        <title>Genome public.</title>
        <authorList>
            <person name="Liu C."/>
            <person name="Sun Q."/>
        </authorList>
    </citation>
    <scope>NUCLEOTIDE SEQUENCE</scope>
    <source>
        <strain evidence="18">NSJ-28</strain>
    </source>
</reference>
<keyword evidence="10 16" id="KW-0133">Cell shape</keyword>
<sequence>MEHRININECAAALRKAAPEIDIAINEPMSRHTTFAIGGPADLFVMPKTIAELTTALSVVREHELPLLVLGNGSNMLVSDDGVRGTVICTIGLDEVRVGEDCRVTAEAGALLSRVARRAQRAGLTGAEFSAGIPGSLGGAVFMNAGAYDGQMAGIVEKTEYLDGVGARHVLEGEAHGFGYRRSAFRAHPEWTVLRSTLRLRPGDPTAIQLKMADLAQRRRDKQPLNYPSAGSTFKRPEGYFAGRLIEDAGLKGVSVGGAQVSEKHAGFLINRGGASCDDMLRLIELVQSRVREAFGVELECEVRIIR</sequence>
<evidence type="ECO:0000256" key="8">
    <source>
        <dbReference type="ARBA" id="ARBA00022827"/>
    </source>
</evidence>
<evidence type="ECO:0000256" key="2">
    <source>
        <dbReference type="ARBA" id="ARBA00003921"/>
    </source>
</evidence>
<feature type="domain" description="FAD-binding PCMH-type" evidence="17">
    <location>
        <begin position="37"/>
        <end position="215"/>
    </location>
</feature>
<dbReference type="GO" id="GO:0071949">
    <property type="term" value="F:FAD binding"/>
    <property type="evidence" value="ECO:0007669"/>
    <property type="project" value="InterPro"/>
</dbReference>
<keyword evidence="9 16" id="KW-0521">NADP</keyword>
<comment type="similarity">
    <text evidence="16">Belongs to the MurB family.</text>
</comment>
<protein>
    <recommendedName>
        <fullName evidence="16">UDP-N-acetylenolpyruvoylglucosamine reductase</fullName>
        <ecNumber evidence="16">1.3.1.98</ecNumber>
    </recommendedName>
    <alternativeName>
        <fullName evidence="16">UDP-N-acetylmuramate dehydrogenase</fullName>
    </alternativeName>
</protein>
<dbReference type="HAMAP" id="MF_00037">
    <property type="entry name" value="MurB"/>
    <property type="match status" value="1"/>
</dbReference>
<dbReference type="NCBIfam" id="TIGR00179">
    <property type="entry name" value="murB"/>
    <property type="match status" value="1"/>
</dbReference>
<dbReference type="GO" id="GO:0008762">
    <property type="term" value="F:UDP-N-acetylmuramate dehydrogenase activity"/>
    <property type="evidence" value="ECO:0007669"/>
    <property type="project" value="UniProtKB-UniRule"/>
</dbReference>
<keyword evidence="11 16" id="KW-0573">Peptidoglycan synthesis</keyword>
<comment type="pathway">
    <text evidence="4 16">Cell wall biogenesis; peptidoglycan biosynthesis.</text>
</comment>
<dbReference type="Pfam" id="PF01565">
    <property type="entry name" value="FAD_binding_4"/>
    <property type="match status" value="1"/>
</dbReference>
<evidence type="ECO:0000256" key="12">
    <source>
        <dbReference type="ARBA" id="ARBA00023002"/>
    </source>
</evidence>
<evidence type="ECO:0000313" key="18">
    <source>
        <dbReference type="EMBL" id="MBC5725881.1"/>
    </source>
</evidence>
<comment type="catalytic activity">
    <reaction evidence="15 16">
        <text>UDP-N-acetyl-alpha-D-muramate + NADP(+) = UDP-N-acetyl-3-O-(1-carboxyvinyl)-alpha-D-glucosamine + NADPH + H(+)</text>
        <dbReference type="Rhea" id="RHEA:12248"/>
        <dbReference type="ChEBI" id="CHEBI:15378"/>
        <dbReference type="ChEBI" id="CHEBI:57783"/>
        <dbReference type="ChEBI" id="CHEBI:58349"/>
        <dbReference type="ChEBI" id="CHEBI:68483"/>
        <dbReference type="ChEBI" id="CHEBI:70757"/>
        <dbReference type="EC" id="1.3.1.98"/>
    </reaction>
</comment>
<evidence type="ECO:0000256" key="4">
    <source>
        <dbReference type="ARBA" id="ARBA00004752"/>
    </source>
</evidence>
<dbReference type="GO" id="GO:0071555">
    <property type="term" value="P:cell wall organization"/>
    <property type="evidence" value="ECO:0007669"/>
    <property type="project" value="UniProtKB-KW"/>
</dbReference>
<evidence type="ECO:0000256" key="10">
    <source>
        <dbReference type="ARBA" id="ARBA00022960"/>
    </source>
</evidence>
<dbReference type="PANTHER" id="PTHR21071">
    <property type="entry name" value="UDP-N-ACETYLENOLPYRUVOYLGLUCOSAMINE REDUCTASE"/>
    <property type="match status" value="1"/>
</dbReference>
<keyword evidence="13 16" id="KW-0131">Cell cycle</keyword>
<comment type="subcellular location">
    <subcellularLocation>
        <location evidence="3 16">Cytoplasm</location>
    </subcellularLocation>
</comment>
<feature type="active site" evidence="16">
    <location>
        <position position="181"/>
    </location>
</feature>
<dbReference type="EC" id="1.3.1.98" evidence="16"/>
<dbReference type="Proteomes" id="UP000606499">
    <property type="component" value="Unassembled WGS sequence"/>
</dbReference>
<dbReference type="GO" id="GO:0009252">
    <property type="term" value="P:peptidoglycan biosynthetic process"/>
    <property type="evidence" value="ECO:0007669"/>
    <property type="project" value="UniProtKB-UniRule"/>
</dbReference>
<evidence type="ECO:0000256" key="3">
    <source>
        <dbReference type="ARBA" id="ARBA00004496"/>
    </source>
</evidence>
<dbReference type="InterPro" id="IPR016169">
    <property type="entry name" value="FAD-bd_PCMH_sub2"/>
</dbReference>
<dbReference type="Gene3D" id="3.90.78.10">
    <property type="entry name" value="UDP-N-acetylenolpyruvoylglucosamine reductase, C-terminal domain"/>
    <property type="match status" value="1"/>
</dbReference>
<dbReference type="AlphaFoldDB" id="A0A923RX35"/>
<gene>
    <name evidence="16 18" type="primary">murB</name>
    <name evidence="18" type="ORF">H8S45_10485</name>
</gene>
<comment type="function">
    <text evidence="2 16">Cell wall formation.</text>
</comment>
<evidence type="ECO:0000259" key="17">
    <source>
        <dbReference type="PROSITE" id="PS51387"/>
    </source>
</evidence>
<dbReference type="InterPro" id="IPR016166">
    <property type="entry name" value="FAD-bd_PCMH"/>
</dbReference>
<evidence type="ECO:0000256" key="15">
    <source>
        <dbReference type="ARBA" id="ARBA00048914"/>
    </source>
</evidence>
<dbReference type="Gene3D" id="3.30.43.10">
    <property type="entry name" value="Uridine Diphospho-n-acetylenolpyruvylglucosamine Reductase, domain 2"/>
    <property type="match status" value="1"/>
</dbReference>